<evidence type="ECO:0008006" key="4">
    <source>
        <dbReference type="Google" id="ProtNLM"/>
    </source>
</evidence>
<evidence type="ECO:0000313" key="3">
    <source>
        <dbReference type="Proteomes" id="UP000260983"/>
    </source>
</evidence>
<dbReference type="Proteomes" id="UP000260983">
    <property type="component" value="Unassembled WGS sequence"/>
</dbReference>
<reference evidence="2 3" key="1">
    <citation type="submission" date="2018-08" db="EMBL/GenBank/DDBJ databases">
        <title>A genome reference for cultivated species of the human gut microbiota.</title>
        <authorList>
            <person name="Zou Y."/>
            <person name="Xue W."/>
            <person name="Luo G."/>
        </authorList>
    </citation>
    <scope>NUCLEOTIDE SEQUENCE [LARGE SCALE GENOMIC DNA]</scope>
    <source>
        <strain evidence="2 3">OM05-15BH</strain>
    </source>
</reference>
<protein>
    <recommendedName>
        <fullName evidence="4">Fimbrillin family protein</fullName>
    </recommendedName>
</protein>
<feature type="signal peptide" evidence="1">
    <location>
        <begin position="1"/>
        <end position="27"/>
    </location>
</feature>
<dbReference type="AlphaFoldDB" id="A0A3E5BSW1"/>
<dbReference type="EMBL" id="QSUL01000001">
    <property type="protein sequence ID" value="RGN40465.1"/>
    <property type="molecule type" value="Genomic_DNA"/>
</dbReference>
<sequence>MMIKNHLIYGKCACSRLRFLLLLSVMAVCSVSCTQESAGVALPLDVSAGIGAPHTRASDSHASDYDKRSFVTGDVIKISKGGTSINYRRTAAGNWTSDADTPMTTTGSESFTATFPPDFSNIQADQSTPTGFWKSNQLSSVATSTGNYVRFSFAPAACKITVVVIYKADNTATSATVAGKGLSSGNNSSAESISLLKTSESLRRHTYAGIFSPSASNAYTISVSASVLGTRTYVEKGSGLTLRAGYEYQYTFTATDELLLTSVVVKEFTTESGFGDTDGEEDAGNAT</sequence>
<feature type="chain" id="PRO_5017709273" description="Fimbrillin family protein" evidence="1">
    <location>
        <begin position="28"/>
        <end position="287"/>
    </location>
</feature>
<name>A0A3E5BSW1_9BACE</name>
<gene>
    <name evidence="2" type="ORF">DXB65_02235</name>
</gene>
<proteinExistence type="predicted"/>
<accession>A0A3E5BSW1</accession>
<evidence type="ECO:0000313" key="2">
    <source>
        <dbReference type="EMBL" id="RGN40465.1"/>
    </source>
</evidence>
<dbReference type="RefSeq" id="WP_009130890.1">
    <property type="nucleotide sequence ID" value="NZ_CABKRN010000003.1"/>
</dbReference>
<keyword evidence="1" id="KW-0732">Signal</keyword>
<organism evidence="2 3">
    <name type="scientific">Bacteroides oleiciplenus</name>
    <dbReference type="NCBI Taxonomy" id="626931"/>
    <lineage>
        <taxon>Bacteria</taxon>
        <taxon>Pseudomonadati</taxon>
        <taxon>Bacteroidota</taxon>
        <taxon>Bacteroidia</taxon>
        <taxon>Bacteroidales</taxon>
        <taxon>Bacteroidaceae</taxon>
        <taxon>Bacteroides</taxon>
    </lineage>
</organism>
<comment type="caution">
    <text evidence="2">The sequence shown here is derived from an EMBL/GenBank/DDBJ whole genome shotgun (WGS) entry which is preliminary data.</text>
</comment>
<evidence type="ECO:0000256" key="1">
    <source>
        <dbReference type="SAM" id="SignalP"/>
    </source>
</evidence>